<protein>
    <submittedName>
        <fullName evidence="2">Uncharacterized protein</fullName>
    </submittedName>
</protein>
<organism evidence="2 3">
    <name type="scientific">Halalkalibacter akibai (strain ATCC 43226 / DSM 21942 / CIP 109018 / JCM 9157 / 1139)</name>
    <name type="common">Bacillus akibai</name>
    <dbReference type="NCBI Taxonomy" id="1236973"/>
    <lineage>
        <taxon>Bacteria</taxon>
        <taxon>Bacillati</taxon>
        <taxon>Bacillota</taxon>
        <taxon>Bacilli</taxon>
        <taxon>Bacillales</taxon>
        <taxon>Bacillaceae</taxon>
        <taxon>Halalkalibacter</taxon>
    </lineage>
</organism>
<dbReference type="RefSeq" id="WP_035661148.1">
    <property type="nucleotide sequence ID" value="NZ_BAUV01000001.1"/>
</dbReference>
<evidence type="ECO:0000313" key="2">
    <source>
        <dbReference type="EMBL" id="GAE33241.1"/>
    </source>
</evidence>
<feature type="transmembrane region" description="Helical" evidence="1">
    <location>
        <begin position="12"/>
        <end position="34"/>
    </location>
</feature>
<dbReference type="Proteomes" id="UP000018896">
    <property type="component" value="Unassembled WGS sequence"/>
</dbReference>
<dbReference type="AlphaFoldDB" id="W4QMB8"/>
<comment type="caution">
    <text evidence="2">The sequence shown here is derived from an EMBL/GenBank/DDBJ whole genome shotgun (WGS) entry which is preliminary data.</text>
</comment>
<name>W4QMB8_HALA3</name>
<keyword evidence="1" id="KW-0472">Membrane</keyword>
<proteinExistence type="predicted"/>
<sequence>MAFLRNCTPVQGILLIAVFAIVIAFILLATQSYFSYVEVTEAANGCFDQGGFPVIEKSGFQLISFQCNRD</sequence>
<dbReference type="eggNOG" id="ENOG5030EQP">
    <property type="taxonomic scope" value="Bacteria"/>
</dbReference>
<gene>
    <name evidence="2" type="ORF">JCM9157_232</name>
</gene>
<dbReference type="OrthoDB" id="2428463at2"/>
<dbReference type="EMBL" id="BAUV01000001">
    <property type="protein sequence ID" value="GAE33241.1"/>
    <property type="molecule type" value="Genomic_DNA"/>
</dbReference>
<dbReference type="STRING" id="1236973.JCM9157_232"/>
<keyword evidence="1" id="KW-1133">Transmembrane helix</keyword>
<keyword evidence="1" id="KW-0812">Transmembrane</keyword>
<accession>W4QMB8</accession>
<reference evidence="2 3" key="1">
    <citation type="journal article" date="2014" name="Genome Announc.">
        <title>Draft Genome Sequences of Three Alkaliphilic Bacillus Strains, Bacillus wakoensis JCM 9140T, Bacillus akibai JCM 9157T, and Bacillus hemicellulosilyticus JCM 9152T.</title>
        <authorList>
            <person name="Yuki M."/>
            <person name="Oshima K."/>
            <person name="Suda W."/>
            <person name="Oshida Y."/>
            <person name="Kitamura K."/>
            <person name="Iida T."/>
            <person name="Hattori M."/>
            <person name="Ohkuma M."/>
        </authorList>
    </citation>
    <scope>NUCLEOTIDE SEQUENCE [LARGE SCALE GENOMIC DNA]</scope>
    <source>
        <strain evidence="2 3">JCM 9157</strain>
    </source>
</reference>
<evidence type="ECO:0000256" key="1">
    <source>
        <dbReference type="SAM" id="Phobius"/>
    </source>
</evidence>
<keyword evidence="3" id="KW-1185">Reference proteome</keyword>
<evidence type="ECO:0000313" key="3">
    <source>
        <dbReference type="Proteomes" id="UP000018896"/>
    </source>
</evidence>